<feature type="transmembrane region" description="Helical" evidence="6">
    <location>
        <begin position="110"/>
        <end position="127"/>
    </location>
</feature>
<feature type="non-terminal residue" evidence="8">
    <location>
        <position position="1"/>
    </location>
</feature>
<evidence type="ECO:0000256" key="3">
    <source>
        <dbReference type="ARBA" id="ARBA00022729"/>
    </source>
</evidence>
<name>R2NLJ1_9ENTE</name>
<dbReference type="Proteomes" id="UP000013783">
    <property type="component" value="Unassembled WGS sequence"/>
</dbReference>
<keyword evidence="3" id="KW-0732">Signal</keyword>
<proteinExistence type="predicted"/>
<feature type="compositionally biased region" description="Basic and acidic residues" evidence="5">
    <location>
        <begin position="49"/>
        <end position="61"/>
    </location>
</feature>
<accession>R2NLJ1</accession>
<sequence length="135" mass="13696">SSTKPSSSSTEESSSTKPSSSSTEESSSTKPSSSGTGGTSSSTVDSSENSDKKEPTNDSKGKIGGNGTPNTPAGGNGAKAGNASVRNYSVNEASESSKKELPKTGNSSNYLLIWCGVLLIIGSIALMRKTNIVRK</sequence>
<evidence type="ECO:0000256" key="1">
    <source>
        <dbReference type="ARBA" id="ARBA00022512"/>
    </source>
</evidence>
<keyword evidence="2" id="KW-0964">Secreted</keyword>
<feature type="region of interest" description="Disordered" evidence="5">
    <location>
        <begin position="1"/>
        <end position="106"/>
    </location>
</feature>
<dbReference type="NCBIfam" id="TIGR01167">
    <property type="entry name" value="LPXTG_anchor"/>
    <property type="match status" value="1"/>
</dbReference>
<evidence type="ECO:0000313" key="9">
    <source>
        <dbReference type="Proteomes" id="UP000013783"/>
    </source>
</evidence>
<gene>
    <name evidence="8" type="ORF">UAI_04137</name>
</gene>
<feature type="compositionally biased region" description="Low complexity" evidence="5">
    <location>
        <begin position="1"/>
        <end position="43"/>
    </location>
</feature>
<evidence type="ECO:0000256" key="6">
    <source>
        <dbReference type="SAM" id="Phobius"/>
    </source>
</evidence>
<keyword evidence="6" id="KW-0472">Membrane</keyword>
<dbReference type="Pfam" id="PF00746">
    <property type="entry name" value="Gram_pos_anchor"/>
    <property type="match status" value="1"/>
</dbReference>
<keyword evidence="6" id="KW-1133">Transmembrane helix</keyword>
<evidence type="ECO:0000256" key="5">
    <source>
        <dbReference type="SAM" id="MobiDB-lite"/>
    </source>
</evidence>
<evidence type="ECO:0000256" key="2">
    <source>
        <dbReference type="ARBA" id="ARBA00022525"/>
    </source>
</evidence>
<dbReference type="EMBL" id="AJAK01000031">
    <property type="protein sequence ID" value="EOH71853.1"/>
    <property type="molecule type" value="Genomic_DNA"/>
</dbReference>
<evidence type="ECO:0000313" key="8">
    <source>
        <dbReference type="EMBL" id="EOH71853.1"/>
    </source>
</evidence>
<dbReference type="RefSeq" id="WP_010742908.1">
    <property type="nucleotide sequence ID" value="NZ_KB946253.1"/>
</dbReference>
<feature type="compositionally biased region" description="Low complexity" evidence="5">
    <location>
        <begin position="68"/>
        <end position="83"/>
    </location>
</feature>
<feature type="domain" description="Gram-positive cocci surface proteins LPxTG" evidence="7">
    <location>
        <begin position="95"/>
        <end position="129"/>
    </location>
</feature>
<keyword evidence="6" id="KW-0812">Transmembrane</keyword>
<reference evidence="8 9" key="1">
    <citation type="submission" date="2013-02" db="EMBL/GenBank/DDBJ databases">
        <title>The Genome Sequence of Enterococcus malodoratus ATCC_43197.</title>
        <authorList>
            <consortium name="The Broad Institute Genome Sequencing Platform"/>
            <consortium name="The Broad Institute Genome Sequencing Center for Infectious Disease"/>
            <person name="Earl A.M."/>
            <person name="Gilmore M.S."/>
            <person name="Lebreton F."/>
            <person name="Walker B."/>
            <person name="Young S.K."/>
            <person name="Zeng Q."/>
            <person name="Gargeya S."/>
            <person name="Fitzgerald M."/>
            <person name="Haas B."/>
            <person name="Abouelleil A."/>
            <person name="Alvarado L."/>
            <person name="Arachchi H.M."/>
            <person name="Berlin A.M."/>
            <person name="Chapman S.B."/>
            <person name="Dewar J."/>
            <person name="Goldberg J."/>
            <person name="Griggs A."/>
            <person name="Gujja S."/>
            <person name="Hansen M."/>
            <person name="Howarth C."/>
            <person name="Imamovic A."/>
            <person name="Larimer J."/>
            <person name="McCowan C."/>
            <person name="Murphy C."/>
            <person name="Neiman D."/>
            <person name="Pearson M."/>
            <person name="Priest M."/>
            <person name="Roberts A."/>
            <person name="Saif S."/>
            <person name="Shea T."/>
            <person name="Sisk P."/>
            <person name="Sykes S."/>
            <person name="Wortman J."/>
            <person name="Nusbaum C."/>
            <person name="Birren B."/>
        </authorList>
    </citation>
    <scope>NUCLEOTIDE SEQUENCE [LARGE SCALE GENOMIC DNA]</scope>
    <source>
        <strain evidence="8 9">ATCC 43197</strain>
    </source>
</reference>
<feature type="compositionally biased region" description="Polar residues" evidence="5">
    <location>
        <begin position="84"/>
        <end position="94"/>
    </location>
</feature>
<keyword evidence="1" id="KW-0134">Cell wall</keyword>
<evidence type="ECO:0000256" key="4">
    <source>
        <dbReference type="ARBA" id="ARBA00023088"/>
    </source>
</evidence>
<comment type="caution">
    <text evidence="8">The sequence shown here is derived from an EMBL/GenBank/DDBJ whole genome shotgun (WGS) entry which is preliminary data.</text>
</comment>
<organism evidence="8 9">
    <name type="scientific">Enterococcus malodoratus ATCC 43197</name>
    <dbReference type="NCBI Taxonomy" id="1158601"/>
    <lineage>
        <taxon>Bacteria</taxon>
        <taxon>Bacillati</taxon>
        <taxon>Bacillota</taxon>
        <taxon>Bacilli</taxon>
        <taxon>Lactobacillales</taxon>
        <taxon>Enterococcaceae</taxon>
        <taxon>Enterococcus</taxon>
    </lineage>
</organism>
<dbReference type="InterPro" id="IPR019931">
    <property type="entry name" value="LPXTG_anchor"/>
</dbReference>
<dbReference type="AlphaFoldDB" id="R2NLJ1"/>
<keyword evidence="4" id="KW-0572">Peptidoglycan-anchor</keyword>
<protein>
    <submittedName>
        <fullName evidence="8">LPXTG-domain-containing protein cell wall anchor domain</fullName>
    </submittedName>
</protein>
<evidence type="ECO:0000259" key="7">
    <source>
        <dbReference type="Pfam" id="PF00746"/>
    </source>
</evidence>